<dbReference type="Proteomes" id="UP001214666">
    <property type="component" value="Chromosome"/>
</dbReference>
<reference evidence="3" key="1">
    <citation type="submission" date="2023-02" db="EMBL/GenBank/DDBJ databases">
        <title>The sequence of Aeromonas hydrophila K533.</title>
        <authorList>
            <person name="Luo X."/>
        </authorList>
    </citation>
    <scope>NUCLEOTIDE SEQUENCE</scope>
    <source>
        <strain evidence="3">K533</strain>
    </source>
</reference>
<accession>A0AAX3P6N4</accession>
<dbReference type="InterPro" id="IPR013762">
    <property type="entry name" value="Integrase-like_cat_sf"/>
</dbReference>
<dbReference type="InterPro" id="IPR011010">
    <property type="entry name" value="DNA_brk_join_enz"/>
</dbReference>
<dbReference type="GO" id="GO:0006310">
    <property type="term" value="P:DNA recombination"/>
    <property type="evidence" value="ECO:0007669"/>
    <property type="project" value="UniProtKB-KW"/>
</dbReference>
<evidence type="ECO:0000313" key="4">
    <source>
        <dbReference type="Proteomes" id="UP001214666"/>
    </source>
</evidence>
<dbReference type="GO" id="GO:0003677">
    <property type="term" value="F:DNA binding"/>
    <property type="evidence" value="ECO:0007669"/>
    <property type="project" value="InterPro"/>
</dbReference>
<dbReference type="Gene3D" id="1.10.443.10">
    <property type="entry name" value="Intergrase catalytic core"/>
    <property type="match status" value="1"/>
</dbReference>
<organism evidence="3 4">
    <name type="scientific">Aeromonas hydrophila</name>
    <dbReference type="NCBI Taxonomy" id="644"/>
    <lineage>
        <taxon>Bacteria</taxon>
        <taxon>Pseudomonadati</taxon>
        <taxon>Pseudomonadota</taxon>
        <taxon>Gammaproteobacteria</taxon>
        <taxon>Aeromonadales</taxon>
        <taxon>Aeromonadaceae</taxon>
        <taxon>Aeromonas</taxon>
    </lineage>
</organism>
<name>A0AAX3P6N4_AERHY</name>
<dbReference type="InterPro" id="IPR002104">
    <property type="entry name" value="Integrase_catalytic"/>
</dbReference>
<evidence type="ECO:0000256" key="1">
    <source>
        <dbReference type="ARBA" id="ARBA00023172"/>
    </source>
</evidence>
<sequence length="489" mass="55929">MEHTTVRGKVHRDHSGAVTEIPVILTEHGPLRPLVTYFLAHVQVRSSAWMTKTAQAVGLLLDYMAANHDCFADPKALFEVFSQRLYTGTVGEDGSDPSGLYWQGRNPTVVRMLANSVSGFSDWMARELNAKPINPWREATRSEEMLAWAAWHQKRDRAFLAHTWDRGKASLTMTRARNVLLKRTPVIDHEAVKRFPGERMPDLIFRGFIIPGHQNSPRLEQRLNLRDILITLLMHYGGLRMSEPFHLYVQDVVPDPIHPDRALVRIYHPSLGTAPPDWPDARGKSTNCNRMTYLNGKYGLRPRNEYALSAQQFAGWKGNTLDSRSHFMYVNWFPQWAGKLFWQLWVFYMTQRAQLVCDHPFAFVTQRGKPYAIDSFERQHRRAVERIGLQVAKAMGTSPHGHRHAYGQALADAGIDPIFRKKALHHKALESQVVYTEPDRAKLVRALEEATTREQADTVLPPDFLNYGFRDVDPLGLMSGPSPKLVRRK</sequence>
<feature type="domain" description="Tyr recombinase" evidence="2">
    <location>
        <begin position="182"/>
        <end position="448"/>
    </location>
</feature>
<proteinExistence type="predicted"/>
<protein>
    <submittedName>
        <fullName evidence="3">Gamma-mobile-trio recombinase GmtY</fullName>
    </submittedName>
</protein>
<gene>
    <name evidence="3" type="primary">gmtY</name>
    <name evidence="3" type="ORF">PY771_15790</name>
</gene>
<dbReference type="GO" id="GO:0015074">
    <property type="term" value="P:DNA integration"/>
    <property type="evidence" value="ECO:0007669"/>
    <property type="project" value="InterPro"/>
</dbReference>
<evidence type="ECO:0000313" key="3">
    <source>
        <dbReference type="EMBL" id="WEE25116.1"/>
    </source>
</evidence>
<dbReference type="CDD" id="cd00397">
    <property type="entry name" value="DNA_BRE_C"/>
    <property type="match status" value="1"/>
</dbReference>
<dbReference type="NCBIfam" id="NF040693">
    <property type="entry name" value="recomb_GmtY"/>
    <property type="match status" value="1"/>
</dbReference>
<dbReference type="PROSITE" id="PS51898">
    <property type="entry name" value="TYR_RECOMBINASE"/>
    <property type="match status" value="1"/>
</dbReference>
<keyword evidence="1" id="KW-0233">DNA recombination</keyword>
<dbReference type="EMBL" id="CP118942">
    <property type="protein sequence ID" value="WEE25116.1"/>
    <property type="molecule type" value="Genomic_DNA"/>
</dbReference>
<dbReference type="SUPFAM" id="SSF56349">
    <property type="entry name" value="DNA breaking-rejoining enzymes"/>
    <property type="match status" value="1"/>
</dbReference>
<dbReference type="Pfam" id="PF00589">
    <property type="entry name" value="Phage_integrase"/>
    <property type="match status" value="1"/>
</dbReference>
<dbReference type="RefSeq" id="WP_275115569.1">
    <property type="nucleotide sequence ID" value="NZ_CP118942.1"/>
</dbReference>
<dbReference type="AlphaFoldDB" id="A0AAX3P6N4"/>
<evidence type="ECO:0000259" key="2">
    <source>
        <dbReference type="PROSITE" id="PS51898"/>
    </source>
</evidence>